<dbReference type="EMBL" id="JARYMX010000008">
    <property type="protein sequence ID" value="KAJ9537410.1"/>
    <property type="molecule type" value="Genomic_DNA"/>
</dbReference>
<accession>A0AA38W3J0</accession>
<evidence type="ECO:0000313" key="1">
    <source>
        <dbReference type="EMBL" id="KAJ9537410.1"/>
    </source>
</evidence>
<evidence type="ECO:0000313" key="2">
    <source>
        <dbReference type="Proteomes" id="UP001172457"/>
    </source>
</evidence>
<reference evidence="1" key="1">
    <citation type="submission" date="2023-03" db="EMBL/GenBank/DDBJ databases">
        <title>Chromosome-scale reference genome and RAD-based genetic map of yellow starthistle (Centaurea solstitialis) reveal putative structural variation and QTLs associated with invader traits.</title>
        <authorList>
            <person name="Reatini B."/>
            <person name="Cang F.A."/>
            <person name="Jiang Q."/>
            <person name="Mckibben M.T.W."/>
            <person name="Barker M.S."/>
            <person name="Rieseberg L.H."/>
            <person name="Dlugosch K.M."/>
        </authorList>
    </citation>
    <scope>NUCLEOTIDE SEQUENCE</scope>
    <source>
        <strain evidence="1">CAN-66</strain>
        <tissue evidence="1">Leaf</tissue>
    </source>
</reference>
<comment type="caution">
    <text evidence="1">The sequence shown here is derived from an EMBL/GenBank/DDBJ whole genome shotgun (WGS) entry which is preliminary data.</text>
</comment>
<dbReference type="Proteomes" id="UP001172457">
    <property type="component" value="Chromosome 8"/>
</dbReference>
<name>A0AA38W3J0_9ASTR</name>
<proteinExistence type="predicted"/>
<organism evidence="1 2">
    <name type="scientific">Centaurea solstitialis</name>
    <name type="common">yellow star-thistle</name>
    <dbReference type="NCBI Taxonomy" id="347529"/>
    <lineage>
        <taxon>Eukaryota</taxon>
        <taxon>Viridiplantae</taxon>
        <taxon>Streptophyta</taxon>
        <taxon>Embryophyta</taxon>
        <taxon>Tracheophyta</taxon>
        <taxon>Spermatophyta</taxon>
        <taxon>Magnoliopsida</taxon>
        <taxon>eudicotyledons</taxon>
        <taxon>Gunneridae</taxon>
        <taxon>Pentapetalae</taxon>
        <taxon>asterids</taxon>
        <taxon>campanulids</taxon>
        <taxon>Asterales</taxon>
        <taxon>Asteraceae</taxon>
        <taxon>Carduoideae</taxon>
        <taxon>Cardueae</taxon>
        <taxon>Centaureinae</taxon>
        <taxon>Centaurea</taxon>
    </lineage>
</organism>
<keyword evidence="2" id="KW-1185">Reference proteome</keyword>
<sequence>MEKSIIQISEARLWSMAPHSFLNLCFKSSKFAHDDAAQQALNHFTTFTLSTMDMQNTKQRKVSTMSSSSSSSDNGMEFLPWLILHCVNDIFIFVSDVPNKNNELSSPTLAEEKMTTALPDPMYADNYLLCNKEIQHTSIPTTMLPKESVVLPINDKKWTIVSLE</sequence>
<dbReference type="AlphaFoldDB" id="A0AA38W3J0"/>
<gene>
    <name evidence="1" type="ORF">OSB04_030143</name>
</gene>
<protein>
    <submittedName>
        <fullName evidence="1">Uncharacterized protein</fullName>
    </submittedName>
</protein>